<dbReference type="InterPro" id="IPR026262">
    <property type="entry name" value="DinJ"/>
</dbReference>
<sequence>MLDSAVNFRTQADIKEQAFNVIKSYGLTPAQVLNMFLTQIAKTNTIPLSLDYQPNTKTANAINELMSGKGERFSVDSFDEFQQKIRDLSK</sequence>
<evidence type="ECO:0000256" key="2">
    <source>
        <dbReference type="ARBA" id="ARBA00022649"/>
    </source>
</evidence>
<evidence type="ECO:0000256" key="1">
    <source>
        <dbReference type="ARBA" id="ARBA00010562"/>
    </source>
</evidence>
<dbReference type="InterPro" id="IPR007337">
    <property type="entry name" value="RelB/DinJ"/>
</dbReference>
<dbReference type="OrthoDB" id="8613542at2"/>
<dbReference type="PANTHER" id="PTHR38781">
    <property type="entry name" value="ANTITOXIN DINJ-RELATED"/>
    <property type="match status" value="1"/>
</dbReference>
<dbReference type="Gene3D" id="1.10.1220.10">
    <property type="entry name" value="Met repressor-like"/>
    <property type="match status" value="1"/>
</dbReference>
<dbReference type="GeneID" id="77211876"/>
<gene>
    <name evidence="3" type="ORF">ACT75_01930</name>
    <name evidence="4" type="ORF">CQR80_01440</name>
    <name evidence="5" type="ORF">FXB79_00295</name>
</gene>
<dbReference type="AlphaFoldDB" id="A0A5D0EP43"/>
<dbReference type="GO" id="GO:0015643">
    <property type="term" value="F:toxic substance binding"/>
    <property type="evidence" value="ECO:0007669"/>
    <property type="project" value="InterPro"/>
</dbReference>
<evidence type="ECO:0000313" key="5">
    <source>
        <dbReference type="EMBL" id="TYA39981.1"/>
    </source>
</evidence>
<dbReference type="EMBL" id="CP012959">
    <property type="protein sequence ID" value="AMQ93362.1"/>
    <property type="molecule type" value="Genomic_DNA"/>
</dbReference>
<reference evidence="3 6" key="1">
    <citation type="submission" date="2015-10" db="EMBL/GenBank/DDBJ databases">
        <title>Tn-seq of a polymicrobial infection.</title>
        <authorList>
            <person name="Stacy A."/>
            <person name="Rumbaugh K.P."/>
            <person name="Whiteley M."/>
        </authorList>
    </citation>
    <scope>NUCLEOTIDE SEQUENCE [LARGE SCALE GENOMIC DNA]</scope>
    <source>
        <strain evidence="3 6">624</strain>
    </source>
</reference>
<dbReference type="GO" id="GO:0006355">
    <property type="term" value="P:regulation of DNA-templated transcription"/>
    <property type="evidence" value="ECO:0007669"/>
    <property type="project" value="InterPro"/>
</dbReference>
<dbReference type="GO" id="GO:0044010">
    <property type="term" value="P:single-species biofilm formation"/>
    <property type="evidence" value="ECO:0007669"/>
    <property type="project" value="InterPro"/>
</dbReference>
<evidence type="ECO:0000313" key="7">
    <source>
        <dbReference type="Proteomes" id="UP000226080"/>
    </source>
</evidence>
<dbReference type="PIRSF" id="PIRSF003108">
    <property type="entry name" value="DinJ"/>
    <property type="match status" value="1"/>
</dbReference>
<organism evidence="5 8">
    <name type="scientific">Aggregatibacter actinomycetemcomitans</name>
    <name type="common">Actinobacillus actinomycetemcomitans</name>
    <name type="synonym">Haemophilus actinomycetemcomitans</name>
    <dbReference type="NCBI Taxonomy" id="714"/>
    <lineage>
        <taxon>Bacteria</taxon>
        <taxon>Pseudomonadati</taxon>
        <taxon>Pseudomonadota</taxon>
        <taxon>Gammaproteobacteria</taxon>
        <taxon>Pasteurellales</taxon>
        <taxon>Pasteurellaceae</taxon>
        <taxon>Aggregatibacter</taxon>
    </lineage>
</organism>
<evidence type="ECO:0000313" key="6">
    <source>
        <dbReference type="Proteomes" id="UP000072236"/>
    </source>
</evidence>
<name>A0A5D0EP43_AGGAC</name>
<evidence type="ECO:0000313" key="4">
    <source>
        <dbReference type="EMBL" id="PHO21413.1"/>
    </source>
</evidence>
<evidence type="ECO:0000313" key="8">
    <source>
        <dbReference type="Proteomes" id="UP000323012"/>
    </source>
</evidence>
<dbReference type="PANTHER" id="PTHR38781:SF1">
    <property type="entry name" value="ANTITOXIN DINJ-RELATED"/>
    <property type="match status" value="1"/>
</dbReference>
<dbReference type="GO" id="GO:0000987">
    <property type="term" value="F:cis-regulatory region sequence-specific DNA binding"/>
    <property type="evidence" value="ECO:0007669"/>
    <property type="project" value="InterPro"/>
</dbReference>
<reference evidence="5 8" key="3">
    <citation type="submission" date="2019-08" db="EMBL/GenBank/DDBJ databases">
        <title>Whole genome sequencing of Aggregatibacter actinomycetemcomitans cultured from blood stream infections in Denmark reveals a novel phylogenetic lineage expressing serotype a membrane O polysaccharide.</title>
        <authorList>
            <person name="Nedergaard S."/>
            <person name="Kobel C.M."/>
            <person name="Nielsen M.B."/>
            <person name="Moeller R.T."/>
            <person name="Jensen A.B."/>
            <person name="Noerskov-Lauritsen N."/>
        </authorList>
    </citation>
    <scope>NUCLEOTIDE SEQUENCE [LARGE SCALE GENOMIC DNA]</scope>
    <source>
        <strain evidence="5 8">PN_563</strain>
    </source>
</reference>
<dbReference type="InterPro" id="IPR013321">
    <property type="entry name" value="Arc_rbn_hlx_hlx"/>
</dbReference>
<dbReference type="Proteomes" id="UP000072236">
    <property type="component" value="Chromosome"/>
</dbReference>
<dbReference type="EMBL" id="VSED01000001">
    <property type="protein sequence ID" value="TYA39981.1"/>
    <property type="molecule type" value="Genomic_DNA"/>
</dbReference>
<evidence type="ECO:0000313" key="3">
    <source>
        <dbReference type="EMBL" id="AMQ93362.1"/>
    </source>
</evidence>
<dbReference type="Proteomes" id="UP000323012">
    <property type="component" value="Unassembled WGS sequence"/>
</dbReference>
<dbReference type="Pfam" id="PF04221">
    <property type="entry name" value="RelB"/>
    <property type="match status" value="1"/>
</dbReference>
<protein>
    <submittedName>
        <fullName evidence="3">Translation repressor RelB</fullName>
    </submittedName>
    <submittedName>
        <fullName evidence="5">Type II toxin-antitoxin system RelB/DinJ family antitoxin</fullName>
    </submittedName>
    <submittedName>
        <fullName evidence="4">Type II toxin-antitoxin system antitoxin, RelB/DinJ family</fullName>
    </submittedName>
</protein>
<dbReference type="KEGG" id="aact:ACT75_01930"/>
<proteinExistence type="inferred from homology"/>
<keyword evidence="7" id="KW-1185">Reference proteome</keyword>
<dbReference type="GO" id="GO:0006351">
    <property type="term" value="P:DNA-templated transcription"/>
    <property type="evidence" value="ECO:0007669"/>
    <property type="project" value="TreeGrafter"/>
</dbReference>
<dbReference type="RefSeq" id="WP_005539223.1">
    <property type="nucleotide sequence ID" value="NZ_CP012958.1"/>
</dbReference>
<dbReference type="Proteomes" id="UP000226080">
    <property type="component" value="Unassembled WGS sequence"/>
</dbReference>
<dbReference type="NCBIfam" id="TIGR02384">
    <property type="entry name" value="RelB_DinJ"/>
    <property type="match status" value="1"/>
</dbReference>
<accession>A0A5D0EP43</accession>
<reference evidence="4 7" key="2">
    <citation type="submission" date="2017-10" db="EMBL/GenBank/DDBJ databases">
        <title>Draft genome sequences of Aggregatibacter actinomycetemcomitans strains 310a and 310b.</title>
        <authorList>
            <person name="May A.C."/>
            <person name="Ohta H."/>
            <person name="Maeda H."/>
            <person name="Kokeguchi S."/>
            <person name="Cugini C."/>
        </authorList>
    </citation>
    <scope>NUCLEOTIDE SEQUENCE [LARGE SCALE GENOMIC DNA]</scope>
    <source>
        <strain evidence="4 7">310b</strain>
    </source>
</reference>
<comment type="similarity">
    <text evidence="1">Belongs to the RelB/DinJ antitoxin family.</text>
</comment>
<dbReference type="EMBL" id="PCGW01000002">
    <property type="protein sequence ID" value="PHO21413.1"/>
    <property type="molecule type" value="Genomic_DNA"/>
</dbReference>
<keyword evidence="2" id="KW-1277">Toxin-antitoxin system</keyword>